<reference evidence="5 6" key="1">
    <citation type="submission" date="2018-05" db="EMBL/GenBank/DDBJ databases">
        <title>Spiribacter halobius sp. nov., a moderately halophilic bacterium isolated from marine solar saltern.</title>
        <authorList>
            <person name="Zheng W.-S."/>
            <person name="Lu D.-C."/>
            <person name="Du Z.-J."/>
        </authorList>
    </citation>
    <scope>NUCLEOTIDE SEQUENCE [LARGE SCALE GENOMIC DNA]</scope>
    <source>
        <strain evidence="5 6">E85</strain>
    </source>
</reference>
<organism evidence="5 6">
    <name type="scientific">Sediminicurvatus halobius</name>
    <dbReference type="NCBI Taxonomy" id="2182432"/>
    <lineage>
        <taxon>Bacteria</taxon>
        <taxon>Pseudomonadati</taxon>
        <taxon>Pseudomonadota</taxon>
        <taxon>Gammaproteobacteria</taxon>
        <taxon>Chromatiales</taxon>
        <taxon>Ectothiorhodospiraceae</taxon>
        <taxon>Sediminicurvatus</taxon>
    </lineage>
</organism>
<evidence type="ECO:0000313" key="5">
    <source>
        <dbReference type="EMBL" id="PWG61701.1"/>
    </source>
</evidence>
<dbReference type="Pfam" id="PF00884">
    <property type="entry name" value="Sulfatase"/>
    <property type="match status" value="1"/>
</dbReference>
<evidence type="ECO:0000313" key="6">
    <source>
        <dbReference type="Proteomes" id="UP000245474"/>
    </source>
</evidence>
<keyword evidence="2" id="KW-0378">Hydrolase</keyword>
<feature type="transmembrane region" description="Helical" evidence="3">
    <location>
        <begin position="6"/>
        <end position="29"/>
    </location>
</feature>
<keyword evidence="6" id="KW-1185">Reference proteome</keyword>
<dbReference type="InterPro" id="IPR000917">
    <property type="entry name" value="Sulfatase_N"/>
</dbReference>
<dbReference type="CDD" id="cd16148">
    <property type="entry name" value="sulfatase_like"/>
    <property type="match status" value="1"/>
</dbReference>
<dbReference type="Gene3D" id="3.30.1120.10">
    <property type="match status" value="1"/>
</dbReference>
<evidence type="ECO:0000256" key="3">
    <source>
        <dbReference type="SAM" id="Phobius"/>
    </source>
</evidence>
<sequence length="714" mass="78296">MQPTEALPWAPTLLAAFAAGALVTVVVLLKSVKDFSQTGPQIRDEVLRLYFGYTLLSVARLGCWALALATLLALPGSYVYLSATVLLGATFSPVAATTSALAAVLAITAYQLLHMLLHSPGLIVASSNYNLARLYGVWEWLTPQRLAAVRWGGVAVAAVLVAFACARLATAGAEGAAALLAAPAVLAALAGWLLRDREPQPVPAAAGNPQRPNVLMIGCDTLRPDRIGAHGYERDTTPFLDGVIARGTSFRRCYVPLARTAPSLVSLFTGCWPHRHGVRFNYVADDERCTGVPALPRELARLGYRTVAVSDWCGSDLGKFDLGFQELDLPADQWNLKYLIRQGPKDIRLFLSLFLHNRVGKRLLPELYYLAGVPLGAQLGREARRRLGRLSREGQPFLLNLFTSHTHPPFASDYPYYLRFSNPGYRGESKFAMRRLTDPFEVIRSQAEPKKAFDLDQINALYDGAVCSFDDEVRRTLGYLEACGLAENTIVVLYGDHGMDLFEHNTWGQGNSIIGDSNRIPLVIVDPRRRGRGVIDPVVRSVDVFPTLLEMIGAAPPEADGHSLLPCIEGRVADLDLPAFAETGMWLTRIPGMHPEHLDYPSVLELLEVPNPATGTLAVKAGFRERVNQARDRMVVAGRWKLVCLPLRTGPRHELYDLVSDPQCRHDVASVHPEVVEALTRLLHAWALEANGAAMESAARTTWPEERPGRRAPP</sequence>
<comment type="similarity">
    <text evidence="1">Belongs to the sulfatase family.</text>
</comment>
<dbReference type="OrthoDB" id="9766107at2"/>
<dbReference type="GO" id="GO:0004065">
    <property type="term" value="F:arylsulfatase activity"/>
    <property type="evidence" value="ECO:0007669"/>
    <property type="project" value="TreeGrafter"/>
</dbReference>
<feature type="transmembrane region" description="Helical" evidence="3">
    <location>
        <begin position="112"/>
        <end position="131"/>
    </location>
</feature>
<dbReference type="PANTHER" id="PTHR42693">
    <property type="entry name" value="ARYLSULFATASE FAMILY MEMBER"/>
    <property type="match status" value="1"/>
</dbReference>
<keyword evidence="3" id="KW-0812">Transmembrane</keyword>
<dbReference type="AlphaFoldDB" id="A0A2U2MXM1"/>
<name>A0A2U2MXM1_9GAMM</name>
<evidence type="ECO:0000259" key="4">
    <source>
        <dbReference type="Pfam" id="PF00884"/>
    </source>
</evidence>
<feature type="domain" description="Sulfatase N-terminal" evidence="4">
    <location>
        <begin position="212"/>
        <end position="553"/>
    </location>
</feature>
<protein>
    <recommendedName>
        <fullName evidence="4">Sulfatase N-terminal domain-containing protein</fullName>
    </recommendedName>
</protein>
<dbReference type="Proteomes" id="UP000245474">
    <property type="component" value="Unassembled WGS sequence"/>
</dbReference>
<gene>
    <name evidence="5" type="ORF">DEM34_15180</name>
</gene>
<keyword evidence="3" id="KW-1133">Transmembrane helix</keyword>
<dbReference type="SUPFAM" id="SSF53649">
    <property type="entry name" value="Alkaline phosphatase-like"/>
    <property type="match status" value="1"/>
</dbReference>
<dbReference type="InterPro" id="IPR017850">
    <property type="entry name" value="Alkaline_phosphatase_core_sf"/>
</dbReference>
<proteinExistence type="inferred from homology"/>
<feature type="transmembrane region" description="Helical" evidence="3">
    <location>
        <begin position="151"/>
        <end position="169"/>
    </location>
</feature>
<evidence type="ECO:0000256" key="2">
    <source>
        <dbReference type="ARBA" id="ARBA00022801"/>
    </source>
</evidence>
<feature type="transmembrane region" description="Helical" evidence="3">
    <location>
        <begin position="176"/>
        <end position="194"/>
    </location>
</feature>
<dbReference type="InterPro" id="IPR050738">
    <property type="entry name" value="Sulfatase"/>
</dbReference>
<dbReference type="PANTHER" id="PTHR42693:SF53">
    <property type="entry name" value="ENDO-4-O-SULFATASE"/>
    <property type="match status" value="1"/>
</dbReference>
<dbReference type="EMBL" id="QFFI01000028">
    <property type="protein sequence ID" value="PWG61701.1"/>
    <property type="molecule type" value="Genomic_DNA"/>
</dbReference>
<accession>A0A2U2MXM1</accession>
<feature type="transmembrane region" description="Helical" evidence="3">
    <location>
        <begin position="50"/>
        <end position="74"/>
    </location>
</feature>
<comment type="caution">
    <text evidence="5">The sequence shown here is derived from an EMBL/GenBank/DDBJ whole genome shotgun (WGS) entry which is preliminary data.</text>
</comment>
<dbReference type="Gene3D" id="3.40.720.10">
    <property type="entry name" value="Alkaline Phosphatase, subunit A"/>
    <property type="match status" value="1"/>
</dbReference>
<keyword evidence="3" id="KW-0472">Membrane</keyword>
<feature type="transmembrane region" description="Helical" evidence="3">
    <location>
        <begin position="80"/>
        <end position="105"/>
    </location>
</feature>
<dbReference type="RefSeq" id="WP_109679681.1">
    <property type="nucleotide sequence ID" value="NZ_CP086615.1"/>
</dbReference>
<evidence type="ECO:0000256" key="1">
    <source>
        <dbReference type="ARBA" id="ARBA00008779"/>
    </source>
</evidence>